<dbReference type="GO" id="GO:0005886">
    <property type="term" value="C:plasma membrane"/>
    <property type="evidence" value="ECO:0007669"/>
    <property type="project" value="UniProtKB-SubCell"/>
</dbReference>
<evidence type="ECO:0000313" key="11">
    <source>
        <dbReference type="EMBL" id="AOT72016.1"/>
    </source>
</evidence>
<dbReference type="InterPro" id="IPR027417">
    <property type="entry name" value="P-loop_NTPase"/>
</dbReference>
<evidence type="ECO:0000259" key="10">
    <source>
        <dbReference type="PROSITE" id="PS50929"/>
    </source>
</evidence>
<feature type="transmembrane region" description="Helical" evidence="8">
    <location>
        <begin position="295"/>
        <end position="316"/>
    </location>
</feature>
<evidence type="ECO:0000256" key="7">
    <source>
        <dbReference type="ARBA" id="ARBA00023136"/>
    </source>
</evidence>
<dbReference type="AlphaFoldDB" id="A0A1D8GM68"/>
<gene>
    <name evidence="11" type="ORF">Gferi_22235</name>
</gene>
<dbReference type="GO" id="GO:0005524">
    <property type="term" value="F:ATP binding"/>
    <property type="evidence" value="ECO:0007669"/>
    <property type="project" value="UniProtKB-KW"/>
</dbReference>
<dbReference type="KEGG" id="gfe:Gferi_22235"/>
<keyword evidence="5 11" id="KW-0067">ATP-binding</keyword>
<keyword evidence="4" id="KW-0547">Nucleotide-binding</keyword>
<dbReference type="SMART" id="SM00382">
    <property type="entry name" value="AAA"/>
    <property type="match status" value="1"/>
</dbReference>
<dbReference type="OrthoDB" id="9762778at2"/>
<protein>
    <submittedName>
        <fullName evidence="11">ABC transporter ATP-binding protein</fullName>
    </submittedName>
</protein>
<dbReference type="EMBL" id="CP017269">
    <property type="protein sequence ID" value="AOT72016.1"/>
    <property type="molecule type" value="Genomic_DNA"/>
</dbReference>
<feature type="transmembrane region" description="Helical" evidence="8">
    <location>
        <begin position="266"/>
        <end position="289"/>
    </location>
</feature>
<evidence type="ECO:0000256" key="8">
    <source>
        <dbReference type="SAM" id="Phobius"/>
    </source>
</evidence>
<dbReference type="InterPro" id="IPR017871">
    <property type="entry name" value="ABC_transporter-like_CS"/>
</dbReference>
<dbReference type="PROSITE" id="PS00211">
    <property type="entry name" value="ABC_TRANSPORTER_1"/>
    <property type="match status" value="1"/>
</dbReference>
<sequence>MKKVKILNNTAETKKKTGISRLLEIAGEKRGLLILSGILSVISTILMFVPFAAVYFIVAELLKNAANPALSDMALIRQWGLWAILSLLGSLIFLYGGTMASHIAAFRILYSLRIRLAQHLAKLPMGYHTRQSSGAIKKTLELSVEKIEGFIAHQLPDLIGAVALPVIMLGTMFTLDRSMALACAVPIIAAYLLQSIVFYGEKGKAAMKQHHDALEQMNAAGVEYVRGMPAVKVFGLTAKTFLSFHHAITDFRDWAVEYTKFCKRPYIIFMTILTSILSFILPVGILLLSRQPDNQAFALTFMLFLVLAPGLSVPMMKLMYLGGNMRLISEGVERIDNIFAQKPVVEPEVPKTPKSYSIEFDHVSFSYDNQDAATRSEALTCVAFSAKEKEMTALVGPSGSGKSTIANLIPRFWDVTSGSIRIGGVDIREMGTEKLMEIVSFVFQDVHLFYDTIEENIRMGRRDATAAQVIEAAKAACCHEFIERLPQGYQTKIGEGGTYLSGGEAQRVAIARAILKNSPILVLDEATAFADPENEAKIQEGLRTLIRGKTVIIIAHRLSTIREADQILVVDGGQIVETGKCEDLVKQKGLYHRMWEAHMDAGAWALSKDQKTKVVNAS</sequence>
<dbReference type="InterPro" id="IPR039421">
    <property type="entry name" value="Type_1_exporter"/>
</dbReference>
<keyword evidence="3 8" id="KW-0812">Transmembrane</keyword>
<dbReference type="PROSITE" id="PS50929">
    <property type="entry name" value="ABC_TM1F"/>
    <property type="match status" value="1"/>
</dbReference>
<organism evidence="11 12">
    <name type="scientific">Geosporobacter ferrireducens</name>
    <dbReference type="NCBI Taxonomy" id="1424294"/>
    <lineage>
        <taxon>Bacteria</taxon>
        <taxon>Bacillati</taxon>
        <taxon>Bacillota</taxon>
        <taxon>Clostridia</taxon>
        <taxon>Peptostreptococcales</taxon>
        <taxon>Thermotaleaceae</taxon>
        <taxon>Geosporobacter</taxon>
    </lineage>
</organism>
<name>A0A1D8GM68_9FIRM</name>
<feature type="domain" description="ABC transmembrane type-1" evidence="10">
    <location>
        <begin position="34"/>
        <end position="327"/>
    </location>
</feature>
<dbReference type="SUPFAM" id="SSF52540">
    <property type="entry name" value="P-loop containing nucleoside triphosphate hydrolases"/>
    <property type="match status" value="1"/>
</dbReference>
<evidence type="ECO:0000259" key="9">
    <source>
        <dbReference type="PROSITE" id="PS50893"/>
    </source>
</evidence>
<feature type="transmembrane region" description="Helical" evidence="8">
    <location>
        <begin position="79"/>
        <end position="106"/>
    </location>
</feature>
<dbReference type="GO" id="GO:0016887">
    <property type="term" value="F:ATP hydrolysis activity"/>
    <property type="evidence" value="ECO:0007669"/>
    <property type="project" value="InterPro"/>
</dbReference>
<evidence type="ECO:0000256" key="1">
    <source>
        <dbReference type="ARBA" id="ARBA00004651"/>
    </source>
</evidence>
<accession>A0A1D8GM68</accession>
<dbReference type="PANTHER" id="PTHR24221:SF397">
    <property type="entry name" value="ABC TRANSPORTER, ATP-BINDING TRANSMEMBRANE PROTEIN"/>
    <property type="match status" value="1"/>
</dbReference>
<dbReference type="PROSITE" id="PS50893">
    <property type="entry name" value="ABC_TRANSPORTER_2"/>
    <property type="match status" value="1"/>
</dbReference>
<dbReference type="SUPFAM" id="SSF90123">
    <property type="entry name" value="ABC transporter transmembrane region"/>
    <property type="match status" value="1"/>
</dbReference>
<evidence type="ECO:0000313" key="12">
    <source>
        <dbReference type="Proteomes" id="UP000095743"/>
    </source>
</evidence>
<dbReference type="GO" id="GO:0034040">
    <property type="term" value="F:ATPase-coupled lipid transmembrane transporter activity"/>
    <property type="evidence" value="ECO:0007669"/>
    <property type="project" value="TreeGrafter"/>
</dbReference>
<reference evidence="11 12" key="1">
    <citation type="submission" date="2016-09" db="EMBL/GenBank/DDBJ databases">
        <title>Genomic analysis reveals versatility of anaerobic energy metabolism of Geosporobacter ferrireducens IRF9 of phylum Firmicutes.</title>
        <authorList>
            <person name="Kim S.-J."/>
        </authorList>
    </citation>
    <scope>NUCLEOTIDE SEQUENCE [LARGE SCALE GENOMIC DNA]</scope>
    <source>
        <strain evidence="11 12">IRF9</strain>
    </source>
</reference>
<evidence type="ECO:0000256" key="5">
    <source>
        <dbReference type="ARBA" id="ARBA00022840"/>
    </source>
</evidence>
<dbReference type="PANTHER" id="PTHR24221">
    <property type="entry name" value="ATP-BINDING CASSETTE SUB-FAMILY B"/>
    <property type="match status" value="1"/>
</dbReference>
<dbReference type="InterPro" id="IPR003439">
    <property type="entry name" value="ABC_transporter-like_ATP-bd"/>
</dbReference>
<dbReference type="Gene3D" id="1.20.1560.10">
    <property type="entry name" value="ABC transporter type 1, transmembrane domain"/>
    <property type="match status" value="1"/>
</dbReference>
<evidence type="ECO:0000256" key="6">
    <source>
        <dbReference type="ARBA" id="ARBA00022989"/>
    </source>
</evidence>
<feature type="transmembrane region" description="Helical" evidence="8">
    <location>
        <begin position="179"/>
        <end position="199"/>
    </location>
</feature>
<dbReference type="Proteomes" id="UP000095743">
    <property type="component" value="Chromosome"/>
</dbReference>
<dbReference type="Pfam" id="PF00005">
    <property type="entry name" value="ABC_tran"/>
    <property type="match status" value="1"/>
</dbReference>
<comment type="subcellular location">
    <subcellularLocation>
        <location evidence="1">Cell membrane</location>
        <topology evidence="1">Multi-pass membrane protein</topology>
    </subcellularLocation>
</comment>
<dbReference type="InterPro" id="IPR011527">
    <property type="entry name" value="ABC1_TM_dom"/>
</dbReference>
<dbReference type="FunFam" id="1.20.1560.10:FF:000127">
    <property type="entry name" value="ABC transporter ATP-binding protein"/>
    <property type="match status" value="1"/>
</dbReference>
<dbReference type="GO" id="GO:0140359">
    <property type="term" value="F:ABC-type transporter activity"/>
    <property type="evidence" value="ECO:0007669"/>
    <property type="project" value="InterPro"/>
</dbReference>
<keyword evidence="7 8" id="KW-0472">Membrane</keyword>
<proteinExistence type="predicted"/>
<keyword evidence="6 8" id="KW-1133">Transmembrane helix</keyword>
<dbReference type="Pfam" id="PF00664">
    <property type="entry name" value="ABC_membrane"/>
    <property type="match status" value="1"/>
</dbReference>
<evidence type="ECO:0000256" key="2">
    <source>
        <dbReference type="ARBA" id="ARBA00022448"/>
    </source>
</evidence>
<feature type="domain" description="ABC transporter" evidence="9">
    <location>
        <begin position="358"/>
        <end position="597"/>
    </location>
</feature>
<dbReference type="CDD" id="cd07346">
    <property type="entry name" value="ABC_6TM_exporters"/>
    <property type="match status" value="1"/>
</dbReference>
<keyword evidence="2" id="KW-0813">Transport</keyword>
<dbReference type="FunFam" id="3.40.50.300:FF:000287">
    <property type="entry name" value="Multidrug ABC transporter ATP-binding protein"/>
    <property type="match status" value="1"/>
</dbReference>
<dbReference type="Gene3D" id="3.40.50.300">
    <property type="entry name" value="P-loop containing nucleotide triphosphate hydrolases"/>
    <property type="match status" value="1"/>
</dbReference>
<dbReference type="InterPro" id="IPR003593">
    <property type="entry name" value="AAA+_ATPase"/>
</dbReference>
<evidence type="ECO:0000256" key="4">
    <source>
        <dbReference type="ARBA" id="ARBA00022741"/>
    </source>
</evidence>
<dbReference type="STRING" id="1424294.Gferi_22235"/>
<feature type="transmembrane region" description="Helical" evidence="8">
    <location>
        <begin position="31"/>
        <end position="59"/>
    </location>
</feature>
<keyword evidence="12" id="KW-1185">Reference proteome</keyword>
<dbReference type="InterPro" id="IPR036640">
    <property type="entry name" value="ABC1_TM_sf"/>
</dbReference>
<evidence type="ECO:0000256" key="3">
    <source>
        <dbReference type="ARBA" id="ARBA00022692"/>
    </source>
</evidence>